<protein>
    <submittedName>
        <fullName evidence="1">Uncharacterized protein</fullName>
    </submittedName>
</protein>
<dbReference type="AlphaFoldDB" id="A0A940XEU9"/>
<dbReference type="Proteomes" id="UP000677875">
    <property type="component" value="Unassembled WGS sequence"/>
</dbReference>
<reference evidence="1" key="1">
    <citation type="submission" date="2021-04" db="EMBL/GenBank/DDBJ databases">
        <title>Genome seq and assembly of Streptomyces sp. RG38.</title>
        <authorList>
            <person name="Chhetri G."/>
        </authorList>
    </citation>
    <scope>NUCLEOTIDE SEQUENCE</scope>
    <source>
        <strain evidence="1">RG38</strain>
    </source>
</reference>
<gene>
    <name evidence="1" type="ORF">J5Y05_10785</name>
</gene>
<proteinExistence type="predicted"/>
<name>A0A940XEU9_9ACTN</name>
<comment type="caution">
    <text evidence="1">The sequence shown here is derived from an EMBL/GenBank/DDBJ whole genome shotgun (WGS) entry which is preliminary data.</text>
</comment>
<dbReference type="EMBL" id="JAGPNL010000002">
    <property type="protein sequence ID" value="MBQ0826996.1"/>
    <property type="molecule type" value="Genomic_DNA"/>
</dbReference>
<accession>A0A940XEU9</accession>
<sequence>MRQYPEITAAQRYYGRVNVEEGAHVHGVHTTTSWGATDIGLVSVGRDGRTVTVVQWGQMGTFEDARVADFKATTATAVRALY</sequence>
<organism evidence="1 2">
    <name type="scientific">Streptomyces tagetis</name>
    <dbReference type="NCBI Taxonomy" id="2820809"/>
    <lineage>
        <taxon>Bacteria</taxon>
        <taxon>Bacillati</taxon>
        <taxon>Actinomycetota</taxon>
        <taxon>Actinomycetes</taxon>
        <taxon>Kitasatosporales</taxon>
        <taxon>Streptomycetaceae</taxon>
        <taxon>Streptomyces</taxon>
    </lineage>
</organism>
<evidence type="ECO:0000313" key="2">
    <source>
        <dbReference type="Proteomes" id="UP000677875"/>
    </source>
</evidence>
<evidence type="ECO:0000313" key="1">
    <source>
        <dbReference type="EMBL" id="MBQ0826996.1"/>
    </source>
</evidence>
<keyword evidence="2" id="KW-1185">Reference proteome</keyword>